<evidence type="ECO:0000256" key="1">
    <source>
        <dbReference type="PROSITE-ProRule" id="PRU00169"/>
    </source>
</evidence>
<gene>
    <name evidence="3" type="ORF">BC343_13915</name>
</gene>
<keyword evidence="4" id="KW-1185">Reference proteome</keyword>
<feature type="domain" description="Response regulatory" evidence="2">
    <location>
        <begin position="2"/>
        <end position="134"/>
    </location>
</feature>
<keyword evidence="1" id="KW-0597">Phosphoprotein</keyword>
<dbReference type="AlphaFoldDB" id="A0A1S9PAL8"/>
<reference evidence="3 4" key="1">
    <citation type="submission" date="2016-07" db="EMBL/GenBank/DDBJ databases">
        <title>Genomic analysis of zinc-resistant bacterium Mucilaginibacter pedocola TBZ30.</title>
        <authorList>
            <person name="Huang J."/>
            <person name="Tang J."/>
        </authorList>
    </citation>
    <scope>NUCLEOTIDE SEQUENCE [LARGE SCALE GENOMIC DNA]</scope>
    <source>
        <strain evidence="3 4">TBZ30</strain>
    </source>
</reference>
<dbReference type="GO" id="GO:0000160">
    <property type="term" value="P:phosphorelay signal transduction system"/>
    <property type="evidence" value="ECO:0007669"/>
    <property type="project" value="InterPro"/>
</dbReference>
<dbReference type="SUPFAM" id="SSF52172">
    <property type="entry name" value="CheY-like"/>
    <property type="match status" value="1"/>
</dbReference>
<dbReference type="EMBL" id="MBTF01000035">
    <property type="protein sequence ID" value="OOQ57867.1"/>
    <property type="molecule type" value="Genomic_DNA"/>
</dbReference>
<evidence type="ECO:0000313" key="3">
    <source>
        <dbReference type="EMBL" id="OOQ57867.1"/>
    </source>
</evidence>
<dbReference type="OrthoDB" id="7631574at2"/>
<name>A0A1S9PAL8_9SPHI</name>
<dbReference type="Gene3D" id="3.40.50.2300">
    <property type="match status" value="1"/>
</dbReference>
<dbReference type="InterPro" id="IPR011006">
    <property type="entry name" value="CheY-like_superfamily"/>
</dbReference>
<dbReference type="STRING" id="1792845.BC343_13915"/>
<protein>
    <recommendedName>
        <fullName evidence="2">Response regulatory domain-containing protein</fullName>
    </recommendedName>
</protein>
<evidence type="ECO:0000313" key="4">
    <source>
        <dbReference type="Proteomes" id="UP000189739"/>
    </source>
</evidence>
<evidence type="ECO:0000259" key="2">
    <source>
        <dbReference type="PROSITE" id="PS50110"/>
    </source>
</evidence>
<dbReference type="PROSITE" id="PS50110">
    <property type="entry name" value="RESPONSE_REGULATORY"/>
    <property type="match status" value="1"/>
</dbReference>
<sequence>MKVWLADDESDLLNDFKDLFVDDKDLKKAGKIELVTIANLNEFQNMVQKVVNKSEPVPSLIFLDLRFRTIKEGYAALDTIKKHKDSHIKTIPLVMFSSSRQPEEVKTVYEKLANVYVEKGAEKFERFKSVILHWHNEAILPN</sequence>
<proteinExistence type="predicted"/>
<comment type="caution">
    <text evidence="3">The sequence shown here is derived from an EMBL/GenBank/DDBJ whole genome shotgun (WGS) entry which is preliminary data.</text>
</comment>
<organism evidence="3 4">
    <name type="scientific">Mucilaginibacter pedocola</name>
    <dbReference type="NCBI Taxonomy" id="1792845"/>
    <lineage>
        <taxon>Bacteria</taxon>
        <taxon>Pseudomonadati</taxon>
        <taxon>Bacteroidota</taxon>
        <taxon>Sphingobacteriia</taxon>
        <taxon>Sphingobacteriales</taxon>
        <taxon>Sphingobacteriaceae</taxon>
        <taxon>Mucilaginibacter</taxon>
    </lineage>
</organism>
<dbReference type="Proteomes" id="UP000189739">
    <property type="component" value="Unassembled WGS sequence"/>
</dbReference>
<feature type="modified residue" description="4-aspartylphosphate" evidence="1">
    <location>
        <position position="64"/>
    </location>
</feature>
<dbReference type="RefSeq" id="WP_078350473.1">
    <property type="nucleotide sequence ID" value="NZ_MBTF01000035.1"/>
</dbReference>
<accession>A0A1S9PAL8</accession>
<dbReference type="InterPro" id="IPR001789">
    <property type="entry name" value="Sig_transdc_resp-reg_receiver"/>
</dbReference>